<dbReference type="AlphaFoldDB" id="A0A7L9FJ53"/>
<accession>A0A7L9FJ53</accession>
<protein>
    <submittedName>
        <fullName evidence="2">Uncharacterized protein</fullName>
    </submittedName>
</protein>
<evidence type="ECO:0000313" key="2">
    <source>
        <dbReference type="EMBL" id="QOJ79681.1"/>
    </source>
</evidence>
<dbReference type="EMBL" id="CP062310">
    <property type="protein sequence ID" value="QOJ79681.1"/>
    <property type="molecule type" value="Genomic_DNA"/>
</dbReference>
<name>A0A7L9FJ53_9CREN</name>
<dbReference type="KEGG" id="thel:IG193_04300"/>
<reference evidence="2 3" key="1">
    <citation type="submission" date="2020-10" db="EMBL/GenBank/DDBJ databases">
        <title>Thermofilum lucidum 3507LT sp. nov. a novel member of Thermofilaceae family isolated from Chile hot spring, and proposal of description order Thermofilales.</title>
        <authorList>
            <person name="Zayulina K.S."/>
            <person name="Elcheninov A.G."/>
            <person name="Toshchakov S.V."/>
            <person name="Kublanov I.V."/>
        </authorList>
    </citation>
    <scope>NUCLEOTIDE SEQUENCE [LARGE SCALE GENOMIC DNA]</scope>
    <source>
        <strain evidence="2 3">3507LT</strain>
    </source>
</reference>
<dbReference type="InParanoid" id="A0A7L9FJ53"/>
<keyword evidence="3" id="KW-1185">Reference proteome</keyword>
<feature type="region of interest" description="Disordered" evidence="1">
    <location>
        <begin position="46"/>
        <end position="66"/>
    </location>
</feature>
<dbReference type="GeneID" id="59149090"/>
<proteinExistence type="predicted"/>
<feature type="compositionally biased region" description="Polar residues" evidence="1">
    <location>
        <begin position="50"/>
        <end position="66"/>
    </location>
</feature>
<dbReference type="RefSeq" id="WP_192819653.1">
    <property type="nucleotide sequence ID" value="NZ_CP062310.1"/>
</dbReference>
<gene>
    <name evidence="2" type="ORF">IG193_04300</name>
</gene>
<evidence type="ECO:0000313" key="3">
    <source>
        <dbReference type="Proteomes" id="UP000594121"/>
    </source>
</evidence>
<dbReference type="Proteomes" id="UP000594121">
    <property type="component" value="Chromosome"/>
</dbReference>
<sequence length="718" mass="78122">MAEARVLPVAMLLAVLLLTTVAPAHKPADRHAEPLSTTYADMREARAWDQKTNTRNTPTSTKLEGSDSKSYSLCIVGVWELTAGWTAVAQPAGGEATLLGGTGHRGLLLGSAYSKNVDVNAVVGYWPYSPIEFAGGALQSPAATTVDLAVSFSVNATLRGGTTVRFEAITRLEYNSSTACYSSPPPPPPRPSYMLSVKAWVASATGVSGSLQVSGTVSGTLAFPPNPTGPLQKSLQSGSGYSVTAPQSFPVKLDWSALAVSCSWGYTQGDGWVSRTCTSQQIYTGTYNLTVEYSFTGGTRFYFEVDAVGPRGTRTLYFSQVPSWGTITLRNIALNGEKVSVTAYANVYFDRVNYVRATLSNSTPVTAYFQYWQAPWGRVYSTTVTGTLSSNTELVAVYLLSNRVQEPLLLPGMDFQPSNGTHFIPIAPGIYAVETNATVILLDLNRTRLHAVRGIKATMRVYSPYGELAKVGSRCREVRGASQSLPVVVLDNKEYYLFSLVAPDQANVTVYLKLNDTTLFYRVISPRVEVRRIEYTEDGARIIFYAWPLWDNYNVSVVLGGRLLSSSKASSGILEVKYEKLQDVMYPVEVELRASWGGQLRALGKTIKLLVVPVALRLDFHAGERSIILSASEPLVLGENASLWQKLAMLNETYTPGWLCLRVASNGLALWKACSTYPYHLEIPYCSAGVCTLEAIYVPTATQGVIVIPWIEKLSVSS</sequence>
<organism evidence="2 3">
    <name type="scientific">Infirmifilum lucidum</name>
    <dbReference type="NCBI Taxonomy" id="2776706"/>
    <lineage>
        <taxon>Archaea</taxon>
        <taxon>Thermoproteota</taxon>
        <taxon>Thermoprotei</taxon>
        <taxon>Thermofilales</taxon>
        <taxon>Thermofilaceae</taxon>
        <taxon>Infirmifilum</taxon>
    </lineage>
</organism>
<evidence type="ECO:0000256" key="1">
    <source>
        <dbReference type="SAM" id="MobiDB-lite"/>
    </source>
</evidence>